<dbReference type="FunFam" id="3.20.20.70:FF:000040">
    <property type="entry name" value="Lipoyl synthase"/>
    <property type="match status" value="1"/>
</dbReference>
<dbReference type="InterPro" id="IPR058240">
    <property type="entry name" value="rSAM_sf"/>
</dbReference>
<reference evidence="12" key="2">
    <citation type="submission" date="2020-10" db="EMBL/GenBank/DDBJ databases">
        <title>Comparative genomics of the Acetobacterium genus.</title>
        <authorList>
            <person name="Marshall C."/>
            <person name="May H."/>
            <person name="Norman S."/>
        </authorList>
    </citation>
    <scope>NUCLEOTIDE SEQUENCE</scope>
    <source>
        <strain evidence="12">DER-2019</strain>
    </source>
</reference>
<feature type="binding site" evidence="9">
    <location>
        <position position="272"/>
    </location>
    <ligand>
        <name>[4Fe-4S] cluster</name>
        <dbReference type="ChEBI" id="CHEBI:49883"/>
        <label>1</label>
    </ligand>
</feature>
<dbReference type="SFLD" id="SFLDS00029">
    <property type="entry name" value="Radical_SAM"/>
    <property type="match status" value="1"/>
</dbReference>
<dbReference type="Proteomes" id="UP000616595">
    <property type="component" value="Unassembled WGS sequence"/>
</dbReference>
<feature type="binding site" evidence="9">
    <location>
        <position position="63"/>
    </location>
    <ligand>
        <name>[4Fe-4S] cluster</name>
        <dbReference type="ChEBI" id="CHEBI:49883"/>
        <label>2</label>
        <note>4Fe-4S-S-AdoMet</note>
    </ligand>
</feature>
<dbReference type="InterPro" id="IPR006638">
    <property type="entry name" value="Elp3/MiaA/NifB-like_rSAM"/>
</dbReference>
<evidence type="ECO:0000256" key="4">
    <source>
        <dbReference type="ARBA" id="ARBA00022691"/>
    </source>
</evidence>
<dbReference type="EMBL" id="WJBD01000002">
    <property type="protein sequence ID" value="MBC3887115.1"/>
    <property type="molecule type" value="Genomic_DNA"/>
</dbReference>
<dbReference type="NCBIfam" id="TIGR00510">
    <property type="entry name" value="lipA"/>
    <property type="match status" value="1"/>
</dbReference>
<dbReference type="InterPro" id="IPR007197">
    <property type="entry name" value="rSAM"/>
</dbReference>
<keyword evidence="5 9" id="KW-0479">Metal-binding</keyword>
<comment type="subcellular location">
    <subcellularLocation>
        <location evidence="9">Cytoplasm</location>
    </subcellularLocation>
</comment>
<dbReference type="Pfam" id="PF04055">
    <property type="entry name" value="Radical_SAM"/>
    <property type="match status" value="1"/>
</dbReference>
<dbReference type="GO" id="GO:0046872">
    <property type="term" value="F:metal ion binding"/>
    <property type="evidence" value="ECO:0007669"/>
    <property type="project" value="UniProtKB-KW"/>
</dbReference>
<keyword evidence="1 9" id="KW-0004">4Fe-4S</keyword>
<dbReference type="SFLD" id="SFLDG01058">
    <property type="entry name" value="lipoyl_synthase_like"/>
    <property type="match status" value="1"/>
</dbReference>
<keyword evidence="7 9" id="KW-0411">Iron-sulfur</keyword>
<accession>A0A923I0Y9</accession>
<comment type="cofactor">
    <cofactor evidence="9">
        <name>[4Fe-4S] cluster</name>
        <dbReference type="ChEBI" id="CHEBI:49883"/>
    </cofactor>
    <text evidence="9">Binds 2 [4Fe-4S] clusters per subunit. One cluster is coordinated with 3 cysteines and an exchangeable S-adenosyl-L-methionine.</text>
</comment>
<dbReference type="NCBIfam" id="NF004019">
    <property type="entry name" value="PRK05481.1"/>
    <property type="match status" value="1"/>
</dbReference>
<comment type="catalytic activity">
    <reaction evidence="8 9">
        <text>[[Fe-S] cluster scaffold protein carrying a second [4Fe-4S](2+) cluster] + N(6)-octanoyl-L-lysyl-[protein] + 2 oxidized [2Fe-2S]-[ferredoxin] + 2 S-adenosyl-L-methionine + 4 H(+) = [[Fe-S] cluster scaffold protein] + N(6)-[(R)-dihydrolipoyl]-L-lysyl-[protein] + 4 Fe(3+) + 2 hydrogen sulfide + 2 5'-deoxyadenosine + 2 L-methionine + 2 reduced [2Fe-2S]-[ferredoxin]</text>
        <dbReference type="Rhea" id="RHEA:16585"/>
        <dbReference type="Rhea" id="RHEA-COMP:9928"/>
        <dbReference type="Rhea" id="RHEA-COMP:10000"/>
        <dbReference type="Rhea" id="RHEA-COMP:10001"/>
        <dbReference type="Rhea" id="RHEA-COMP:10475"/>
        <dbReference type="Rhea" id="RHEA-COMP:14568"/>
        <dbReference type="Rhea" id="RHEA-COMP:14569"/>
        <dbReference type="ChEBI" id="CHEBI:15378"/>
        <dbReference type="ChEBI" id="CHEBI:17319"/>
        <dbReference type="ChEBI" id="CHEBI:29034"/>
        <dbReference type="ChEBI" id="CHEBI:29919"/>
        <dbReference type="ChEBI" id="CHEBI:33722"/>
        <dbReference type="ChEBI" id="CHEBI:33737"/>
        <dbReference type="ChEBI" id="CHEBI:33738"/>
        <dbReference type="ChEBI" id="CHEBI:57844"/>
        <dbReference type="ChEBI" id="CHEBI:59789"/>
        <dbReference type="ChEBI" id="CHEBI:78809"/>
        <dbReference type="ChEBI" id="CHEBI:83100"/>
        <dbReference type="EC" id="2.8.1.8"/>
    </reaction>
</comment>
<feature type="binding site" evidence="9">
    <location>
        <position position="33"/>
    </location>
    <ligand>
        <name>[4Fe-4S] cluster</name>
        <dbReference type="ChEBI" id="CHEBI:49883"/>
        <label>1</label>
    </ligand>
</feature>
<dbReference type="GO" id="GO:0051539">
    <property type="term" value="F:4 iron, 4 sulfur cluster binding"/>
    <property type="evidence" value="ECO:0007669"/>
    <property type="project" value="UniProtKB-UniRule"/>
</dbReference>
<dbReference type="PANTHER" id="PTHR10949:SF0">
    <property type="entry name" value="LIPOYL SYNTHASE, MITOCHONDRIAL"/>
    <property type="match status" value="1"/>
</dbReference>
<evidence type="ECO:0000256" key="10">
    <source>
        <dbReference type="SAM" id="MobiDB-lite"/>
    </source>
</evidence>
<dbReference type="InterPro" id="IPR013785">
    <property type="entry name" value="Aldolase_TIM"/>
</dbReference>
<dbReference type="SMART" id="SM00729">
    <property type="entry name" value="Elp3"/>
    <property type="match status" value="1"/>
</dbReference>
<comment type="similarity">
    <text evidence="9">Belongs to the radical SAM superfamily. Lipoyl synthase family.</text>
</comment>
<evidence type="ECO:0000256" key="7">
    <source>
        <dbReference type="ARBA" id="ARBA00023014"/>
    </source>
</evidence>
<feature type="binding site" evidence="9">
    <location>
        <position position="38"/>
    </location>
    <ligand>
        <name>[4Fe-4S] cluster</name>
        <dbReference type="ChEBI" id="CHEBI:49883"/>
        <label>1</label>
    </ligand>
</feature>
<dbReference type="NCBIfam" id="NF009544">
    <property type="entry name" value="PRK12928.1"/>
    <property type="match status" value="1"/>
</dbReference>
<dbReference type="EC" id="2.8.1.8" evidence="9"/>
<dbReference type="PIRSF" id="PIRSF005963">
    <property type="entry name" value="Lipoyl_synth"/>
    <property type="match status" value="1"/>
</dbReference>
<feature type="binding site" evidence="9">
    <location>
        <position position="44"/>
    </location>
    <ligand>
        <name>[4Fe-4S] cluster</name>
        <dbReference type="ChEBI" id="CHEBI:49883"/>
        <label>1</label>
    </ligand>
</feature>
<dbReference type="PROSITE" id="PS51918">
    <property type="entry name" value="RADICAL_SAM"/>
    <property type="match status" value="1"/>
</dbReference>
<reference evidence="12" key="1">
    <citation type="submission" date="2019-10" db="EMBL/GenBank/DDBJ databases">
        <authorList>
            <person name="Ross D.E."/>
            <person name="Gulliver D."/>
        </authorList>
    </citation>
    <scope>NUCLEOTIDE SEQUENCE</scope>
    <source>
        <strain evidence="12">DER-2019</strain>
    </source>
</reference>
<feature type="compositionally biased region" description="Low complexity" evidence="10">
    <location>
        <begin position="290"/>
        <end position="302"/>
    </location>
</feature>
<keyword evidence="4 9" id="KW-0949">S-adenosyl-L-methionine</keyword>
<protein>
    <recommendedName>
        <fullName evidence="9">Lipoyl synthase</fullName>
        <ecNumber evidence="9">2.8.1.8</ecNumber>
    </recommendedName>
    <alternativeName>
        <fullName evidence="9">Lip-syn</fullName>
        <shortName evidence="9">LS</shortName>
    </alternativeName>
    <alternativeName>
        <fullName evidence="9">Lipoate synthase</fullName>
    </alternativeName>
    <alternativeName>
        <fullName evidence="9">Lipoic acid synthase</fullName>
    </alternativeName>
    <alternativeName>
        <fullName evidence="9">Sulfur insertion protein LipA</fullName>
    </alternativeName>
</protein>
<proteinExistence type="inferred from homology"/>
<comment type="caution">
    <text evidence="12">The sequence shown here is derived from an EMBL/GenBank/DDBJ whole genome shotgun (WGS) entry which is preliminary data.</text>
</comment>
<evidence type="ECO:0000256" key="8">
    <source>
        <dbReference type="ARBA" id="ARBA00047326"/>
    </source>
</evidence>
<feature type="region of interest" description="Disordered" evidence="10">
    <location>
        <begin position="281"/>
        <end position="302"/>
    </location>
</feature>
<keyword evidence="2 9" id="KW-0963">Cytoplasm</keyword>
<feature type="binding site" evidence="9">
    <location>
        <position position="59"/>
    </location>
    <ligand>
        <name>[4Fe-4S] cluster</name>
        <dbReference type="ChEBI" id="CHEBI:49883"/>
        <label>2</label>
        <note>4Fe-4S-S-AdoMet</note>
    </ligand>
</feature>
<evidence type="ECO:0000256" key="9">
    <source>
        <dbReference type="HAMAP-Rule" id="MF_00206"/>
    </source>
</evidence>
<dbReference type="RefSeq" id="WP_148566536.1">
    <property type="nucleotide sequence ID" value="NZ_RXYA01000004.1"/>
</dbReference>
<dbReference type="CDD" id="cd01335">
    <property type="entry name" value="Radical_SAM"/>
    <property type="match status" value="1"/>
</dbReference>
<feature type="binding site" evidence="9">
    <location>
        <position position="66"/>
    </location>
    <ligand>
        <name>[4Fe-4S] cluster</name>
        <dbReference type="ChEBI" id="CHEBI:49883"/>
        <label>2</label>
        <note>4Fe-4S-S-AdoMet</note>
    </ligand>
</feature>
<evidence type="ECO:0000313" key="12">
    <source>
        <dbReference type="EMBL" id="MBC3887115.1"/>
    </source>
</evidence>
<evidence type="ECO:0000313" key="13">
    <source>
        <dbReference type="Proteomes" id="UP000616595"/>
    </source>
</evidence>
<keyword evidence="3 9" id="KW-0808">Transferase</keyword>
<feature type="domain" description="Radical SAM core" evidence="11">
    <location>
        <begin position="45"/>
        <end position="261"/>
    </location>
</feature>
<dbReference type="InterPro" id="IPR003698">
    <property type="entry name" value="Lipoyl_synth"/>
</dbReference>
<comment type="function">
    <text evidence="9">Catalyzes the radical-mediated insertion of two sulfur atoms into the C-6 and C-8 positions of the octanoyl moiety bound to the lipoyl domains of lipoate-dependent enzymes, thereby converting the octanoylated domains into lipoylated derivatives.</text>
</comment>
<name>A0A923I0Y9_9FIRM</name>
<evidence type="ECO:0000256" key="3">
    <source>
        <dbReference type="ARBA" id="ARBA00022679"/>
    </source>
</evidence>
<dbReference type="AlphaFoldDB" id="A0A923I0Y9"/>
<organism evidence="12 13">
    <name type="scientific">Acetobacterium paludosum</name>
    <dbReference type="NCBI Taxonomy" id="52693"/>
    <lineage>
        <taxon>Bacteria</taxon>
        <taxon>Bacillati</taxon>
        <taxon>Bacillota</taxon>
        <taxon>Clostridia</taxon>
        <taxon>Eubacteriales</taxon>
        <taxon>Eubacteriaceae</taxon>
        <taxon>Acetobacterium</taxon>
    </lineage>
</organism>
<dbReference type="SFLD" id="SFLDF00271">
    <property type="entry name" value="lipoyl_synthase"/>
    <property type="match status" value="1"/>
</dbReference>
<dbReference type="HAMAP" id="MF_00206">
    <property type="entry name" value="Lipoyl_synth"/>
    <property type="match status" value="1"/>
</dbReference>
<gene>
    <name evidence="9 12" type="primary">lipA</name>
    <name evidence="12" type="ORF">GH810_02175</name>
</gene>
<dbReference type="Gene3D" id="3.20.20.70">
    <property type="entry name" value="Aldolase class I"/>
    <property type="match status" value="1"/>
</dbReference>
<dbReference type="GO" id="GO:0016992">
    <property type="term" value="F:lipoate synthase activity"/>
    <property type="evidence" value="ECO:0007669"/>
    <property type="project" value="UniProtKB-UniRule"/>
</dbReference>
<evidence type="ECO:0000256" key="5">
    <source>
        <dbReference type="ARBA" id="ARBA00022723"/>
    </source>
</evidence>
<dbReference type="OrthoDB" id="9787898at2"/>
<keyword evidence="6 9" id="KW-0408">Iron</keyword>
<evidence type="ECO:0000256" key="2">
    <source>
        <dbReference type="ARBA" id="ARBA00022490"/>
    </source>
</evidence>
<evidence type="ECO:0000259" key="11">
    <source>
        <dbReference type="PROSITE" id="PS51918"/>
    </source>
</evidence>
<keyword evidence="13" id="KW-1185">Reference proteome</keyword>
<dbReference type="PANTHER" id="PTHR10949">
    <property type="entry name" value="LIPOYL SYNTHASE"/>
    <property type="match status" value="1"/>
</dbReference>
<sequence length="302" mass="34003">MKKKPEWLKVSYNKAAVDEINGIMTRLKLNTVCKEANCPNLGECYKKRTATFMIMGNICTRHCRFCNVSSGVVEPVDPNEPMHLAEAVKELELKHVVITSVTRDDLQDGGARHFANTIRAVRKLNPEVSIEVLIPDLKGVNDHLDIIIEANPDVINHNVETVKALYPQVRPEANYEQSMHVLNYVKTRAPHIKTKTGIMVGLGETDEQIYQVMDDSLEAGCDIFTIGQYLRPSSKHFEVKEYVTPEKFAAYKKIGEAKGFYYIASSPLVRSSYRAEEALRSDSHRREALGNEANGGNNCDLY</sequence>
<dbReference type="GO" id="GO:0009249">
    <property type="term" value="P:protein lipoylation"/>
    <property type="evidence" value="ECO:0007669"/>
    <property type="project" value="UniProtKB-UniRule"/>
</dbReference>
<dbReference type="SUPFAM" id="SSF102114">
    <property type="entry name" value="Radical SAM enzymes"/>
    <property type="match status" value="1"/>
</dbReference>
<comment type="pathway">
    <text evidence="9">Protein modification; protein lipoylation via endogenous pathway; protein N(6)-(lipoyl)lysine from octanoyl-[acyl-carrier-protein]: step 2/2.</text>
</comment>
<evidence type="ECO:0000256" key="1">
    <source>
        <dbReference type="ARBA" id="ARBA00022485"/>
    </source>
</evidence>
<dbReference type="GO" id="GO:0005737">
    <property type="term" value="C:cytoplasm"/>
    <property type="evidence" value="ECO:0007669"/>
    <property type="project" value="UniProtKB-SubCell"/>
</dbReference>
<evidence type="ECO:0000256" key="6">
    <source>
        <dbReference type="ARBA" id="ARBA00023004"/>
    </source>
</evidence>